<comment type="similarity">
    <text evidence="1">Belongs to the PrpD family.</text>
</comment>
<dbReference type="InterPro" id="IPR042188">
    <property type="entry name" value="MmgE/PrpD_sf_2"/>
</dbReference>
<proteinExistence type="inferred from homology"/>
<dbReference type="InterPro" id="IPR045336">
    <property type="entry name" value="MmgE_PrpD_N"/>
</dbReference>
<dbReference type="Pfam" id="PF03972">
    <property type="entry name" value="MmgE_PrpD_N"/>
    <property type="match status" value="1"/>
</dbReference>
<dbReference type="SUPFAM" id="SSF103378">
    <property type="entry name" value="2-methylcitrate dehydratase PrpD"/>
    <property type="match status" value="1"/>
</dbReference>
<evidence type="ECO:0000256" key="1">
    <source>
        <dbReference type="ARBA" id="ARBA00006174"/>
    </source>
</evidence>
<dbReference type="InterPro" id="IPR005656">
    <property type="entry name" value="MmgE_PrpD"/>
</dbReference>
<dbReference type="InterPro" id="IPR045337">
    <property type="entry name" value="MmgE_PrpD_C"/>
</dbReference>
<feature type="domain" description="MmgE/PrpD C-terminal" evidence="3">
    <location>
        <begin position="277"/>
        <end position="408"/>
    </location>
</feature>
<protein>
    <submittedName>
        <fullName evidence="4">MmgE/PrpD family protein</fullName>
    </submittedName>
</protein>
<evidence type="ECO:0000259" key="2">
    <source>
        <dbReference type="Pfam" id="PF03972"/>
    </source>
</evidence>
<dbReference type="Pfam" id="PF19305">
    <property type="entry name" value="MmgE_PrpD_C"/>
    <property type="match status" value="1"/>
</dbReference>
<dbReference type="OrthoDB" id="7957419at2"/>
<dbReference type="GO" id="GO:0016829">
    <property type="term" value="F:lyase activity"/>
    <property type="evidence" value="ECO:0007669"/>
    <property type="project" value="InterPro"/>
</dbReference>
<gene>
    <name evidence="4" type="ORF">E6B08_10865</name>
</gene>
<name>A0A4D6X749_PSEPU</name>
<dbReference type="Gene3D" id="1.10.4100.10">
    <property type="entry name" value="2-methylcitrate dehydratase PrpD"/>
    <property type="match status" value="1"/>
</dbReference>
<dbReference type="Gene3D" id="3.30.1330.120">
    <property type="entry name" value="2-methylcitrate dehydratase PrpD"/>
    <property type="match status" value="1"/>
</dbReference>
<dbReference type="InterPro" id="IPR042183">
    <property type="entry name" value="MmgE/PrpD_sf_1"/>
</dbReference>
<evidence type="ECO:0000313" key="4">
    <source>
        <dbReference type="EMBL" id="QCI11833.1"/>
    </source>
</evidence>
<sequence>MSHPQPYLQPPATSSLTLAWAEQLAGLDPIGEPAVLEAARTGLTDYLACALGGANDPGIDALLQAWSAAPGTATVIGRDLATEPTLAALLNGYSGHALDYDDVHRSVRGHPSTVLLPALLALAQSRGLAGRQLLAAYAVGVEAMGRLGLAIGGAHYEAGFHNTATLGTVAAAAACAWLLGLPAQSLAVAIGLAATQAAGLRVQFGSAAKPLHAGLAARNGLSSALLAEAGLGGAIDSLEGKGGFLDVYGYGQAVPQRLLARDDTWQILQPGLIFKRYASCAATHHAADAVLALRQQQGADASATQRIVVTFPPGLTTPLARELPRDRQAGRFSVEYVVAHALWHGHLNASAFEAGEIDAGVADLMARVVVKVDAQAASITQPPFARFSVVELFDAKGLRSSARADAPQAGDPLEKLRAAAATAEHGDRLLGGIALLDDASSLQRLLDAVAPLVTNR</sequence>
<evidence type="ECO:0000259" key="3">
    <source>
        <dbReference type="Pfam" id="PF19305"/>
    </source>
</evidence>
<dbReference type="PANTHER" id="PTHR16943:SF8">
    <property type="entry name" value="2-METHYLCITRATE DEHYDRATASE"/>
    <property type="match status" value="1"/>
</dbReference>
<dbReference type="AlphaFoldDB" id="A0A4D6X749"/>
<feature type="domain" description="MmgE/PrpD N-terminal" evidence="2">
    <location>
        <begin position="33"/>
        <end position="252"/>
    </location>
</feature>
<accession>A0A4D6X749</accession>
<dbReference type="EMBL" id="CP039371">
    <property type="protein sequence ID" value="QCI11833.1"/>
    <property type="molecule type" value="Genomic_DNA"/>
</dbReference>
<dbReference type="Proteomes" id="UP000298551">
    <property type="component" value="Chromosome"/>
</dbReference>
<evidence type="ECO:0000313" key="5">
    <source>
        <dbReference type="Proteomes" id="UP000298551"/>
    </source>
</evidence>
<dbReference type="RefSeq" id="WP_136913997.1">
    <property type="nucleotide sequence ID" value="NZ_CP039371.1"/>
</dbReference>
<dbReference type="PANTHER" id="PTHR16943">
    <property type="entry name" value="2-METHYLCITRATE DEHYDRATASE-RELATED"/>
    <property type="match status" value="1"/>
</dbReference>
<reference evidence="5" key="1">
    <citation type="submission" date="2019-04" db="EMBL/GenBank/DDBJ databases">
        <title>Genome sequence of Pseudomonas putida 1290, an auxin catabolizing strain.</title>
        <authorList>
            <person name="Laird T.S."/>
            <person name="Leveau J.H.J."/>
        </authorList>
    </citation>
    <scope>NUCLEOTIDE SEQUENCE [LARGE SCALE GENOMIC DNA]</scope>
    <source>
        <strain evidence="5">1290</strain>
    </source>
</reference>
<dbReference type="InterPro" id="IPR036148">
    <property type="entry name" value="MmgE/PrpD_sf"/>
</dbReference>
<organism evidence="4 5">
    <name type="scientific">Pseudomonas putida</name>
    <name type="common">Arthrobacter siderocapsulatus</name>
    <dbReference type="NCBI Taxonomy" id="303"/>
    <lineage>
        <taxon>Bacteria</taxon>
        <taxon>Pseudomonadati</taxon>
        <taxon>Pseudomonadota</taxon>
        <taxon>Gammaproteobacteria</taxon>
        <taxon>Pseudomonadales</taxon>
        <taxon>Pseudomonadaceae</taxon>
        <taxon>Pseudomonas</taxon>
    </lineage>
</organism>